<reference evidence="2 3" key="1">
    <citation type="submission" date="2023-03" db="EMBL/GenBank/DDBJ databases">
        <title>High-quality genome of Scylla paramamosain provides insights in environmental adaptation.</title>
        <authorList>
            <person name="Zhang L."/>
        </authorList>
    </citation>
    <scope>NUCLEOTIDE SEQUENCE [LARGE SCALE GENOMIC DNA]</scope>
    <source>
        <strain evidence="2">LZ_2023a</strain>
        <tissue evidence="2">Muscle</tissue>
    </source>
</reference>
<comment type="caution">
    <text evidence="2">The sequence shown here is derived from an EMBL/GenBank/DDBJ whole genome shotgun (WGS) entry which is preliminary data.</text>
</comment>
<accession>A0AAW0UHU8</accession>
<protein>
    <submittedName>
        <fullName evidence="2">Uncharacterized protein</fullName>
    </submittedName>
</protein>
<evidence type="ECO:0000256" key="1">
    <source>
        <dbReference type="SAM" id="MobiDB-lite"/>
    </source>
</evidence>
<gene>
    <name evidence="2" type="ORF">O3P69_003394</name>
</gene>
<organism evidence="2 3">
    <name type="scientific">Scylla paramamosain</name>
    <name type="common">Mud crab</name>
    <dbReference type="NCBI Taxonomy" id="85552"/>
    <lineage>
        <taxon>Eukaryota</taxon>
        <taxon>Metazoa</taxon>
        <taxon>Ecdysozoa</taxon>
        <taxon>Arthropoda</taxon>
        <taxon>Crustacea</taxon>
        <taxon>Multicrustacea</taxon>
        <taxon>Malacostraca</taxon>
        <taxon>Eumalacostraca</taxon>
        <taxon>Eucarida</taxon>
        <taxon>Decapoda</taxon>
        <taxon>Pleocyemata</taxon>
        <taxon>Brachyura</taxon>
        <taxon>Eubrachyura</taxon>
        <taxon>Portunoidea</taxon>
        <taxon>Portunidae</taxon>
        <taxon>Portuninae</taxon>
        <taxon>Scylla</taxon>
    </lineage>
</organism>
<feature type="region of interest" description="Disordered" evidence="1">
    <location>
        <begin position="91"/>
        <end position="110"/>
    </location>
</feature>
<evidence type="ECO:0000313" key="2">
    <source>
        <dbReference type="EMBL" id="KAK8399249.1"/>
    </source>
</evidence>
<keyword evidence="3" id="KW-1185">Reference proteome</keyword>
<evidence type="ECO:0000313" key="3">
    <source>
        <dbReference type="Proteomes" id="UP001487740"/>
    </source>
</evidence>
<dbReference type="EMBL" id="JARAKH010000011">
    <property type="protein sequence ID" value="KAK8399249.1"/>
    <property type="molecule type" value="Genomic_DNA"/>
</dbReference>
<name>A0AAW0UHU8_SCYPA</name>
<proteinExistence type="predicted"/>
<sequence>MPHDDFYPSHKCQLSLVLTAAGGRNRAREGCQTGVAWPVTTQVLPTAGSDRRPHRDLEYAAKGASVKAKVRMKLASSVSCGLHTRVVGTGVPTTATKTLPPRPSRSPGRCSRQTQWWLASRGGRCVPLLRPSSLTVFLLLLNSTGHF</sequence>
<dbReference type="AlphaFoldDB" id="A0AAW0UHU8"/>
<dbReference type="Proteomes" id="UP001487740">
    <property type="component" value="Unassembled WGS sequence"/>
</dbReference>